<dbReference type="InterPro" id="IPR011204">
    <property type="entry name" value="Virulence_RhuM-like"/>
</dbReference>
<name>W5Y0Q9_9CORY</name>
<dbReference type="PANTHER" id="PTHR35810:SF1">
    <property type="entry name" value="CYTOPLASMIC PROTEIN"/>
    <property type="match status" value="1"/>
</dbReference>
<keyword evidence="2" id="KW-1185">Reference proteome</keyword>
<organism evidence="1 2">
    <name type="scientific">Corynebacterium vitaeruminis DSM 20294</name>
    <dbReference type="NCBI Taxonomy" id="1224164"/>
    <lineage>
        <taxon>Bacteria</taxon>
        <taxon>Bacillati</taxon>
        <taxon>Actinomycetota</taxon>
        <taxon>Actinomycetes</taxon>
        <taxon>Mycobacteriales</taxon>
        <taxon>Corynebacteriaceae</taxon>
        <taxon>Corynebacterium</taxon>
    </lineage>
</organism>
<dbReference type="EMBL" id="CP004353">
    <property type="protein sequence ID" value="AHI22841.1"/>
    <property type="molecule type" value="Genomic_DNA"/>
</dbReference>
<keyword evidence="1" id="KW-0238">DNA-binding</keyword>
<dbReference type="KEGG" id="cvt:B843_07280"/>
<dbReference type="PATRIC" id="fig|1224164.3.peg.1460"/>
<dbReference type="GO" id="GO:0003677">
    <property type="term" value="F:DNA binding"/>
    <property type="evidence" value="ECO:0007669"/>
    <property type="project" value="UniProtKB-KW"/>
</dbReference>
<dbReference type="AlphaFoldDB" id="W5Y0Q9"/>
<dbReference type="Proteomes" id="UP000019222">
    <property type="component" value="Chromosome"/>
</dbReference>
<dbReference type="PANTHER" id="PTHR35810">
    <property type="entry name" value="CYTOPLASMIC PROTEIN-RELATED"/>
    <property type="match status" value="1"/>
</dbReference>
<accession>W5Y0Q9</accession>
<evidence type="ECO:0000313" key="1">
    <source>
        <dbReference type="EMBL" id="AHI22841.1"/>
    </source>
</evidence>
<proteinExistence type="predicted"/>
<evidence type="ECO:0000313" key="2">
    <source>
        <dbReference type="Proteomes" id="UP000019222"/>
    </source>
</evidence>
<dbReference type="Pfam" id="PF13310">
    <property type="entry name" value="Virulence_RhuM"/>
    <property type="match status" value="1"/>
</dbReference>
<dbReference type="eggNOG" id="COG3943">
    <property type="taxonomic scope" value="Bacteria"/>
</dbReference>
<gene>
    <name evidence="1" type="ORF">B843_07280</name>
</gene>
<dbReference type="HOGENOM" id="CLU_048266_2_0_11"/>
<reference evidence="1 2" key="1">
    <citation type="submission" date="2013-02" db="EMBL/GenBank/DDBJ databases">
        <title>The complete genome sequence of Corynebacterium vitaeruminis DSM 20294.</title>
        <authorList>
            <person name="Ruckert C."/>
            <person name="Albersmeier A."/>
            <person name="Kalinowski J."/>
        </authorList>
    </citation>
    <scope>NUCLEOTIDE SEQUENCE [LARGE SCALE GENOMIC DNA]</scope>
    <source>
        <strain evidence="2">ATCC 10234</strain>
    </source>
</reference>
<sequence>MLDDQRLKNDGADSHFDELLERVREIRTSERQFFRKVCDVIAATSADYEETKSYETVRRFFAGIQNRLHFATHGQTAAELIYSRADRDKPNAGLTVWSGEEPHKGDMKVAKNFLTEDESRRMRRLTSMFLDYAEDQAEMRKTMLLKDWMAKTDAWLVFNDREVLEGNGTRSHEQAMDKANTEWDAYLDRRDREVNEIDMRQLQAEVEAIRRRKQVE</sequence>
<dbReference type="STRING" id="1224164.B843_07280"/>
<protein>
    <submittedName>
        <fullName evidence="1">Putative DNA-binding protein</fullName>
    </submittedName>
</protein>